<comment type="caution">
    <text evidence="1">The sequence shown here is derived from an EMBL/GenBank/DDBJ whole genome shotgun (WGS) entry which is preliminary data.</text>
</comment>
<protein>
    <submittedName>
        <fullName evidence="1">Uncharacterized protein</fullName>
    </submittedName>
</protein>
<gene>
    <name evidence="1" type="ORF">KIN20_026156</name>
</gene>
<accession>A0AAD5MWB5</accession>
<evidence type="ECO:0000313" key="1">
    <source>
        <dbReference type="EMBL" id="KAJ1365735.1"/>
    </source>
</evidence>
<keyword evidence="2" id="KW-1185">Reference proteome</keyword>
<name>A0AAD5MWB5_PARTN</name>
<evidence type="ECO:0000313" key="2">
    <source>
        <dbReference type="Proteomes" id="UP001196413"/>
    </source>
</evidence>
<dbReference type="AlphaFoldDB" id="A0AAD5MWB5"/>
<proteinExistence type="predicted"/>
<organism evidence="1 2">
    <name type="scientific">Parelaphostrongylus tenuis</name>
    <name type="common">Meningeal worm</name>
    <dbReference type="NCBI Taxonomy" id="148309"/>
    <lineage>
        <taxon>Eukaryota</taxon>
        <taxon>Metazoa</taxon>
        <taxon>Ecdysozoa</taxon>
        <taxon>Nematoda</taxon>
        <taxon>Chromadorea</taxon>
        <taxon>Rhabditida</taxon>
        <taxon>Rhabditina</taxon>
        <taxon>Rhabditomorpha</taxon>
        <taxon>Strongyloidea</taxon>
        <taxon>Metastrongylidae</taxon>
        <taxon>Parelaphostrongylus</taxon>
    </lineage>
</organism>
<dbReference type="Proteomes" id="UP001196413">
    <property type="component" value="Unassembled WGS sequence"/>
</dbReference>
<sequence length="99" mass="11163">MSSKLFTAALQWMMKSLDWDEKGIHIDEVFLSNLSLADLVVIFSARTSEGETMVKQFNQTRKIGLRLDRMKRKPKGAILNKSNEVGASPITEIHLVCTP</sequence>
<reference evidence="1" key="1">
    <citation type="submission" date="2021-06" db="EMBL/GenBank/DDBJ databases">
        <title>Parelaphostrongylus tenuis whole genome reference sequence.</title>
        <authorList>
            <person name="Garwood T.J."/>
            <person name="Larsen P.A."/>
            <person name="Fountain-Jones N.M."/>
            <person name="Garbe J.R."/>
            <person name="Macchietto M.G."/>
            <person name="Kania S.A."/>
            <person name="Gerhold R.W."/>
            <person name="Richards J.E."/>
            <person name="Wolf T.M."/>
        </authorList>
    </citation>
    <scope>NUCLEOTIDE SEQUENCE</scope>
    <source>
        <strain evidence="1">MNPRO001-30</strain>
        <tissue evidence="1">Meninges</tissue>
    </source>
</reference>
<dbReference type="EMBL" id="JAHQIW010005354">
    <property type="protein sequence ID" value="KAJ1365735.1"/>
    <property type="molecule type" value="Genomic_DNA"/>
</dbReference>